<feature type="binding site" evidence="11">
    <location>
        <position position="192"/>
    </location>
    <ligand>
        <name>L-homoserine</name>
        <dbReference type="ChEBI" id="CHEBI:57476"/>
    </ligand>
</feature>
<evidence type="ECO:0000256" key="1">
    <source>
        <dbReference type="ARBA" id="ARBA00005056"/>
    </source>
</evidence>
<organism evidence="13 14">
    <name type="scientific">Horticoccus luteus</name>
    <dbReference type="NCBI Taxonomy" id="2862869"/>
    <lineage>
        <taxon>Bacteria</taxon>
        <taxon>Pseudomonadati</taxon>
        <taxon>Verrucomicrobiota</taxon>
        <taxon>Opitutia</taxon>
        <taxon>Opitutales</taxon>
        <taxon>Opitutaceae</taxon>
        <taxon>Horticoccus</taxon>
    </lineage>
</organism>
<dbReference type="SUPFAM" id="SSF55021">
    <property type="entry name" value="ACT-like"/>
    <property type="match status" value="1"/>
</dbReference>
<dbReference type="InterPro" id="IPR045865">
    <property type="entry name" value="ACT-like_dom_sf"/>
</dbReference>
<dbReference type="InterPro" id="IPR002912">
    <property type="entry name" value="ACT_dom"/>
</dbReference>
<dbReference type="UniPathway" id="UPA00050">
    <property type="reaction ID" value="UER00063"/>
</dbReference>
<feature type="active site" description="Proton donor" evidence="10">
    <location>
        <position position="207"/>
    </location>
</feature>
<dbReference type="GO" id="GO:0004412">
    <property type="term" value="F:homoserine dehydrogenase activity"/>
    <property type="evidence" value="ECO:0007669"/>
    <property type="project" value="UniProtKB-EC"/>
</dbReference>
<proteinExistence type="inferred from homology"/>
<sequence>MSVRTLRIGLCGLGTVGQGVWKHLTADRPELEARLGVKLELARGAVRNPKKRRSVRIPASKLTTDALAIARDPSIDIVCELVGGTDLAREITLEALRRGKVVVSANKALICAHGAEIFATAREHGGRFLFEASVAGGIPIIKALREGLVANRFPLIYGILNGTCNYILTQMEERDAPYTQVLGDAKRLGYAEADESLDVEGWDAAHKASVLAYLAHGVWVRPEQMIVEGIARITPADFKNANALGFGIKLLAVIWRDFETNELSVRVHPTLLPESHVVAKVNGVFNAISVQGDVVGTTLYIGRGAGQDATASAVISDIVDAVALLRRQKGEMIDGDFIETTARRQAPPRIAPPEHIEGRYYLRLTVEDKPGVLSAIAAVTARQHVSIASVIQSPAERAGAASLVLTTHRSNERALRNTIARLRRLRPVLEEPVLLRIAEFPE</sequence>
<dbReference type="PANTHER" id="PTHR43331">
    <property type="entry name" value="HOMOSERINE DEHYDROGENASE"/>
    <property type="match status" value="1"/>
</dbReference>
<keyword evidence="14" id="KW-1185">Reference proteome</keyword>
<evidence type="ECO:0000256" key="10">
    <source>
        <dbReference type="PIRSR" id="PIRSR000098-1"/>
    </source>
</evidence>
<keyword evidence="11" id="KW-0521">NADP</keyword>
<keyword evidence="6" id="KW-0028">Amino-acid biosynthesis</keyword>
<dbReference type="PANTHER" id="PTHR43331:SF1">
    <property type="entry name" value="HOMOSERINE DEHYDROGENASE"/>
    <property type="match status" value="1"/>
</dbReference>
<dbReference type="EMBL" id="CP080507">
    <property type="protein sequence ID" value="QYM80544.1"/>
    <property type="molecule type" value="Genomic_DNA"/>
</dbReference>
<dbReference type="Pfam" id="PF03447">
    <property type="entry name" value="NAD_binding_3"/>
    <property type="match status" value="1"/>
</dbReference>
<evidence type="ECO:0000256" key="7">
    <source>
        <dbReference type="ARBA" id="ARBA00022697"/>
    </source>
</evidence>
<dbReference type="InterPro" id="IPR001342">
    <property type="entry name" value="HDH_cat"/>
</dbReference>
<reference evidence="13" key="1">
    <citation type="submission" date="2021-08" db="EMBL/GenBank/DDBJ databases">
        <title>Genome of a novel bacterium of the phylum Verrucomicrobia, Oleiharenicola sp. KSB-15.</title>
        <authorList>
            <person name="Chung J.-H."/>
            <person name="Ahn J.-H."/>
            <person name="Yoon Y."/>
            <person name="Kim D.-Y."/>
            <person name="An S.-H."/>
            <person name="Park I."/>
            <person name="Yeon J."/>
        </authorList>
    </citation>
    <scope>NUCLEOTIDE SEQUENCE</scope>
    <source>
        <strain evidence="13">KSB-15</strain>
    </source>
</reference>
<dbReference type="Gene3D" id="3.40.50.720">
    <property type="entry name" value="NAD(P)-binding Rossmann-like Domain"/>
    <property type="match status" value="1"/>
</dbReference>
<evidence type="ECO:0000256" key="8">
    <source>
        <dbReference type="ARBA" id="ARBA00023002"/>
    </source>
</evidence>
<keyword evidence="9" id="KW-0486">Methionine biosynthesis</keyword>
<evidence type="ECO:0000256" key="9">
    <source>
        <dbReference type="ARBA" id="ARBA00023167"/>
    </source>
</evidence>
<dbReference type="Gene3D" id="3.30.360.10">
    <property type="entry name" value="Dihydrodipicolinate Reductase, domain 2"/>
    <property type="match status" value="1"/>
</dbReference>
<dbReference type="GO" id="GO:0009088">
    <property type="term" value="P:threonine biosynthetic process"/>
    <property type="evidence" value="ECO:0007669"/>
    <property type="project" value="UniProtKB-UniPathway"/>
</dbReference>
<dbReference type="PIRSF" id="PIRSF000098">
    <property type="entry name" value="Homoser_dehydrog"/>
    <property type="match status" value="1"/>
</dbReference>
<dbReference type="Gene3D" id="3.30.70.260">
    <property type="match status" value="1"/>
</dbReference>
<evidence type="ECO:0000313" key="13">
    <source>
        <dbReference type="EMBL" id="QYM80544.1"/>
    </source>
</evidence>
<evidence type="ECO:0000256" key="11">
    <source>
        <dbReference type="PIRSR" id="PIRSR000098-2"/>
    </source>
</evidence>
<dbReference type="CDD" id="cd04881">
    <property type="entry name" value="ACT_HSDH-Hom"/>
    <property type="match status" value="1"/>
</dbReference>
<evidence type="ECO:0000256" key="3">
    <source>
        <dbReference type="ARBA" id="ARBA00006753"/>
    </source>
</evidence>
<dbReference type="NCBIfam" id="NF004976">
    <property type="entry name" value="PRK06349.1"/>
    <property type="match status" value="1"/>
</dbReference>
<dbReference type="UniPathway" id="UPA00051">
    <property type="reaction ID" value="UER00465"/>
</dbReference>
<dbReference type="FunFam" id="3.30.360.10:FF:000005">
    <property type="entry name" value="Homoserine dehydrogenase"/>
    <property type="match status" value="1"/>
</dbReference>
<keyword evidence="8" id="KW-0560">Oxidoreductase</keyword>
<accession>A0A8F9XMX4</accession>
<evidence type="ECO:0000256" key="5">
    <source>
        <dbReference type="ARBA" id="ARBA00013376"/>
    </source>
</evidence>
<dbReference type="GO" id="GO:0050661">
    <property type="term" value="F:NADP binding"/>
    <property type="evidence" value="ECO:0007669"/>
    <property type="project" value="InterPro"/>
</dbReference>
<dbReference type="EC" id="1.1.1.3" evidence="4"/>
<dbReference type="SUPFAM" id="SSF51735">
    <property type="entry name" value="NAD(P)-binding Rossmann-fold domains"/>
    <property type="match status" value="1"/>
</dbReference>
<dbReference type="AlphaFoldDB" id="A0A8F9XMX4"/>
<dbReference type="InterPro" id="IPR036291">
    <property type="entry name" value="NAD(P)-bd_dom_sf"/>
</dbReference>
<comment type="pathway">
    <text evidence="1">Amino-acid biosynthesis; L-threonine biosynthesis; L-threonine from L-aspartate: step 3/5.</text>
</comment>
<dbReference type="SUPFAM" id="SSF55347">
    <property type="entry name" value="Glyceraldehyde-3-phosphate dehydrogenase-like, C-terminal domain"/>
    <property type="match status" value="1"/>
</dbReference>
<dbReference type="InterPro" id="IPR005106">
    <property type="entry name" value="Asp/hSer_DH_NAD-bd"/>
</dbReference>
<dbReference type="KEGG" id="ole:K0B96_08035"/>
<evidence type="ECO:0000256" key="4">
    <source>
        <dbReference type="ARBA" id="ARBA00013213"/>
    </source>
</evidence>
<evidence type="ECO:0000313" key="14">
    <source>
        <dbReference type="Proteomes" id="UP000825051"/>
    </source>
</evidence>
<gene>
    <name evidence="13" type="ORF">K0B96_08035</name>
</gene>
<dbReference type="PROSITE" id="PS51671">
    <property type="entry name" value="ACT"/>
    <property type="match status" value="1"/>
</dbReference>
<keyword evidence="7" id="KW-0791">Threonine biosynthesis</keyword>
<dbReference type="Pfam" id="PF01842">
    <property type="entry name" value="ACT"/>
    <property type="match status" value="1"/>
</dbReference>
<dbReference type="GO" id="GO:0009086">
    <property type="term" value="P:methionine biosynthetic process"/>
    <property type="evidence" value="ECO:0007669"/>
    <property type="project" value="UniProtKB-KW"/>
</dbReference>
<evidence type="ECO:0000256" key="2">
    <source>
        <dbReference type="ARBA" id="ARBA00005062"/>
    </source>
</evidence>
<evidence type="ECO:0000259" key="12">
    <source>
        <dbReference type="PROSITE" id="PS51671"/>
    </source>
</evidence>
<feature type="domain" description="ACT" evidence="12">
    <location>
        <begin position="361"/>
        <end position="436"/>
    </location>
</feature>
<dbReference type="Pfam" id="PF00742">
    <property type="entry name" value="Homoserine_dh"/>
    <property type="match status" value="1"/>
</dbReference>
<protein>
    <recommendedName>
        <fullName evidence="5">Homoserine dehydrogenase</fullName>
        <ecNumber evidence="4">1.1.1.3</ecNumber>
    </recommendedName>
</protein>
<dbReference type="RefSeq" id="WP_220165881.1">
    <property type="nucleotide sequence ID" value="NZ_CP080507.1"/>
</dbReference>
<dbReference type="InterPro" id="IPR016204">
    <property type="entry name" value="HDH"/>
</dbReference>
<comment type="pathway">
    <text evidence="2">Amino-acid biosynthesis; L-methionine biosynthesis via de novo pathway; L-homoserine from L-aspartate: step 3/3.</text>
</comment>
<comment type="similarity">
    <text evidence="3">Belongs to the homoserine dehydrogenase family.</text>
</comment>
<evidence type="ECO:0000256" key="6">
    <source>
        <dbReference type="ARBA" id="ARBA00022605"/>
    </source>
</evidence>
<name>A0A8F9XMX4_9BACT</name>
<dbReference type="Proteomes" id="UP000825051">
    <property type="component" value="Chromosome"/>
</dbReference>
<feature type="binding site" evidence="11">
    <location>
        <position position="107"/>
    </location>
    <ligand>
        <name>NADPH</name>
        <dbReference type="ChEBI" id="CHEBI:57783"/>
    </ligand>
</feature>